<dbReference type="PRINTS" id="PR00598">
    <property type="entry name" value="HTHMARR"/>
</dbReference>
<dbReference type="GO" id="GO:0006950">
    <property type="term" value="P:response to stress"/>
    <property type="evidence" value="ECO:0007669"/>
    <property type="project" value="TreeGrafter"/>
</dbReference>
<dbReference type="PANTHER" id="PTHR33164">
    <property type="entry name" value="TRANSCRIPTIONAL REGULATOR, MARR FAMILY"/>
    <property type="match status" value="1"/>
</dbReference>
<evidence type="ECO:0000313" key="2">
    <source>
        <dbReference type="EMBL" id="AZG46026.1"/>
    </source>
</evidence>
<evidence type="ECO:0000259" key="1">
    <source>
        <dbReference type="PROSITE" id="PS50995"/>
    </source>
</evidence>
<proteinExistence type="predicted"/>
<dbReference type="SUPFAM" id="SSF46785">
    <property type="entry name" value="Winged helix' DNA-binding domain"/>
    <property type="match status" value="1"/>
</dbReference>
<organism evidence="2 3">
    <name type="scientific">Gordonia insulae</name>
    <dbReference type="NCBI Taxonomy" id="2420509"/>
    <lineage>
        <taxon>Bacteria</taxon>
        <taxon>Bacillati</taxon>
        <taxon>Actinomycetota</taxon>
        <taxon>Actinomycetes</taxon>
        <taxon>Mycobacteriales</taxon>
        <taxon>Gordoniaceae</taxon>
        <taxon>Gordonia</taxon>
    </lineage>
</organism>
<dbReference type="GO" id="GO:0003700">
    <property type="term" value="F:DNA-binding transcription factor activity"/>
    <property type="evidence" value="ECO:0007669"/>
    <property type="project" value="InterPro"/>
</dbReference>
<dbReference type="PANTHER" id="PTHR33164:SF57">
    <property type="entry name" value="MARR-FAMILY TRANSCRIPTIONAL REGULATOR"/>
    <property type="match status" value="1"/>
</dbReference>
<reference evidence="2 3" key="1">
    <citation type="submission" date="2018-11" db="EMBL/GenBank/DDBJ databases">
        <title>Gordonia insulae sp. nov., isolated from an island soil.</title>
        <authorList>
            <person name="Kim Y.S."/>
            <person name="Kim S.B."/>
        </authorList>
    </citation>
    <scope>NUCLEOTIDE SEQUENCE [LARGE SCALE GENOMIC DNA]</scope>
    <source>
        <strain evidence="2 3">MMS17-SY073</strain>
    </source>
</reference>
<dbReference type="SMART" id="SM00347">
    <property type="entry name" value="HTH_MARR"/>
    <property type="match status" value="1"/>
</dbReference>
<dbReference type="CDD" id="cd00090">
    <property type="entry name" value="HTH_ARSR"/>
    <property type="match status" value="1"/>
</dbReference>
<evidence type="ECO:0000313" key="3">
    <source>
        <dbReference type="Proteomes" id="UP000271469"/>
    </source>
</evidence>
<feature type="domain" description="HTH marR-type" evidence="1">
    <location>
        <begin position="1"/>
        <end position="140"/>
    </location>
</feature>
<dbReference type="InterPro" id="IPR011991">
    <property type="entry name" value="ArsR-like_HTH"/>
</dbReference>
<dbReference type="Gene3D" id="1.10.10.10">
    <property type="entry name" value="Winged helix-like DNA-binding domain superfamily/Winged helix DNA-binding domain"/>
    <property type="match status" value="1"/>
</dbReference>
<dbReference type="InterPro" id="IPR000835">
    <property type="entry name" value="HTH_MarR-typ"/>
</dbReference>
<name>A0A3G8JLS5_9ACTN</name>
<dbReference type="Proteomes" id="UP000271469">
    <property type="component" value="Chromosome"/>
</dbReference>
<dbReference type="AlphaFoldDB" id="A0A3G8JLS5"/>
<sequence>MSGEPDVIGSLADEFCLMGHAIRAALAPAVDSHGLLPGAIVVMMVLNTRQPCRQVELAGELSITPSGLSRHISELVTAGYVVRRPDQTDGRASLIELTAKGLDLLDRAHHSRATALANALGDWDHDDVTDAVDVTRRLRTALHAYAQTHARESEPTHA</sequence>
<dbReference type="InterPro" id="IPR039422">
    <property type="entry name" value="MarR/SlyA-like"/>
</dbReference>
<dbReference type="OrthoDB" id="4311144at2"/>
<keyword evidence="3" id="KW-1185">Reference proteome</keyword>
<dbReference type="RefSeq" id="WP_124708604.1">
    <property type="nucleotide sequence ID" value="NZ_CP033972.1"/>
</dbReference>
<dbReference type="EMBL" id="CP033972">
    <property type="protein sequence ID" value="AZG46026.1"/>
    <property type="molecule type" value="Genomic_DNA"/>
</dbReference>
<gene>
    <name evidence="2" type="ORF">D7316_02626</name>
</gene>
<dbReference type="PROSITE" id="PS50995">
    <property type="entry name" value="HTH_MARR_2"/>
    <property type="match status" value="1"/>
</dbReference>
<dbReference type="InterPro" id="IPR036390">
    <property type="entry name" value="WH_DNA-bd_sf"/>
</dbReference>
<dbReference type="KEGG" id="gom:D7316_02626"/>
<accession>A0A3G8JLS5</accession>
<protein>
    <submittedName>
        <fullName evidence="2">Putative HTH-type transcriptional regulator</fullName>
    </submittedName>
</protein>
<dbReference type="Pfam" id="PF12802">
    <property type="entry name" value="MarR_2"/>
    <property type="match status" value="1"/>
</dbReference>
<dbReference type="InterPro" id="IPR036388">
    <property type="entry name" value="WH-like_DNA-bd_sf"/>
</dbReference>